<organism evidence="1">
    <name type="scientific">uncultured Caudovirales phage</name>
    <dbReference type="NCBI Taxonomy" id="2100421"/>
    <lineage>
        <taxon>Viruses</taxon>
        <taxon>Duplodnaviria</taxon>
        <taxon>Heunggongvirae</taxon>
        <taxon>Uroviricota</taxon>
        <taxon>Caudoviricetes</taxon>
        <taxon>Peduoviridae</taxon>
        <taxon>Maltschvirus</taxon>
        <taxon>Maltschvirus maltsch</taxon>
    </lineage>
</organism>
<dbReference type="EMBL" id="LR798301">
    <property type="protein sequence ID" value="CAB5222298.1"/>
    <property type="molecule type" value="Genomic_DNA"/>
</dbReference>
<reference evidence="1" key="1">
    <citation type="submission" date="2020-05" db="EMBL/GenBank/DDBJ databases">
        <authorList>
            <person name="Chiriac C."/>
            <person name="Salcher M."/>
            <person name="Ghai R."/>
            <person name="Kavagutti S V."/>
        </authorList>
    </citation>
    <scope>NUCLEOTIDE SEQUENCE</scope>
</reference>
<protein>
    <submittedName>
        <fullName evidence="1">Uncharacterized protein</fullName>
    </submittedName>
</protein>
<gene>
    <name evidence="1" type="ORF">UFOVP361_98</name>
</gene>
<name>A0A6J7WZK8_9CAUD</name>
<proteinExistence type="predicted"/>
<accession>A0A6J7WZK8</accession>
<evidence type="ECO:0000313" key="1">
    <source>
        <dbReference type="EMBL" id="CAB5222298.1"/>
    </source>
</evidence>
<sequence>MNRELLAELGEDVLLMDGFDDAIIGYSQRINDPILAVYSWDLMVKILMERDGMSDEEAMEYIDFNCLGAWVGEQTPIIVLPL</sequence>